<dbReference type="PRINTS" id="PR01228">
    <property type="entry name" value="EGGSHELL"/>
</dbReference>
<feature type="region of interest" description="Disordered" evidence="1">
    <location>
        <begin position="70"/>
        <end position="90"/>
    </location>
</feature>
<name>A0A9X3A476_9PSEU</name>
<feature type="region of interest" description="Disordered" evidence="1">
    <location>
        <begin position="340"/>
        <end position="438"/>
    </location>
</feature>
<feature type="compositionally biased region" description="Basic and acidic residues" evidence="1">
    <location>
        <begin position="403"/>
        <end position="415"/>
    </location>
</feature>
<feature type="region of interest" description="Disordered" evidence="1">
    <location>
        <begin position="168"/>
        <end position="323"/>
    </location>
</feature>
<proteinExistence type="predicted"/>
<protein>
    <recommendedName>
        <fullName evidence="4">PPE family protein</fullName>
    </recommendedName>
</protein>
<feature type="compositionally biased region" description="Gly residues" evidence="1">
    <location>
        <begin position="357"/>
        <end position="402"/>
    </location>
</feature>
<dbReference type="Proteomes" id="UP001141259">
    <property type="component" value="Unassembled WGS sequence"/>
</dbReference>
<dbReference type="RefSeq" id="WP_259628031.1">
    <property type="nucleotide sequence ID" value="NZ_JANYMP010000025.1"/>
</dbReference>
<evidence type="ECO:0008006" key="4">
    <source>
        <dbReference type="Google" id="ProtNLM"/>
    </source>
</evidence>
<sequence>MASSDVGNFFSGPVGMCVSAKAVYGWFKNGNPQAIDAGNEAWAKVSTMQADIGTLINKAVTDSGATWSGTAGDSMRSSTSPLSTWADMTSSNADSGSSAVAEIGSAFRTAQNSVQQPVEVPDKPWYNDYTPWDTDYDDAVEESQGVDEANMRVINAYADRTNYAVSTMPTFEAPPDSTAEVDDGTVNNPNGSIDKFNNNESFTNNQTSTSSTNNNPNSTTGQVSTFTPPGGNDTGGNDTGGNDDTTRPSDVDDGTTRPSDVNDPNRPPVGTPVRPPVGTPGGLDNPSGFVPFGPNDPRNPANKLNGPGNPGGGRGGGGGGAGGGRGGGLGGGAGAGAGGIGAGKGGFGPGAAAAAGQFGGAAGTAAGEGGRGGAGGFGPGGAAAGGRGAAGGAGAMGGGGHGARGEGGDDLEHSSKYLQPSDEYFGDGTMVAPPVIGG</sequence>
<gene>
    <name evidence="2" type="ORF">NZH93_37445</name>
</gene>
<reference evidence="2" key="1">
    <citation type="submission" date="2022-08" db="EMBL/GenBank/DDBJ databases">
        <authorList>
            <person name="Tistechok S."/>
            <person name="Samborskyy M."/>
            <person name="Roman I."/>
        </authorList>
    </citation>
    <scope>NUCLEOTIDE SEQUENCE</scope>
    <source>
        <strain evidence="2">DSM 103496</strain>
    </source>
</reference>
<keyword evidence="3" id="KW-1185">Reference proteome</keyword>
<feature type="compositionally biased region" description="Gly residues" evidence="1">
    <location>
        <begin position="340"/>
        <end position="349"/>
    </location>
</feature>
<organism evidence="2 3">
    <name type="scientific">Umezawaea endophytica</name>
    <dbReference type="NCBI Taxonomy" id="1654476"/>
    <lineage>
        <taxon>Bacteria</taxon>
        <taxon>Bacillati</taxon>
        <taxon>Actinomycetota</taxon>
        <taxon>Actinomycetes</taxon>
        <taxon>Pseudonocardiales</taxon>
        <taxon>Pseudonocardiaceae</taxon>
        <taxon>Umezawaea</taxon>
    </lineage>
</organism>
<evidence type="ECO:0000256" key="1">
    <source>
        <dbReference type="SAM" id="MobiDB-lite"/>
    </source>
</evidence>
<feature type="compositionally biased region" description="Gly residues" evidence="1">
    <location>
        <begin position="308"/>
        <end position="323"/>
    </location>
</feature>
<evidence type="ECO:0000313" key="3">
    <source>
        <dbReference type="Proteomes" id="UP001141259"/>
    </source>
</evidence>
<feature type="compositionally biased region" description="Pro residues" evidence="1">
    <location>
        <begin position="265"/>
        <end position="278"/>
    </location>
</feature>
<evidence type="ECO:0000313" key="2">
    <source>
        <dbReference type="EMBL" id="MCS7482564.1"/>
    </source>
</evidence>
<dbReference type="EMBL" id="JANYMP010000025">
    <property type="protein sequence ID" value="MCS7482564.1"/>
    <property type="molecule type" value="Genomic_DNA"/>
</dbReference>
<dbReference type="InterPro" id="IPR038332">
    <property type="entry name" value="PPE_sf"/>
</dbReference>
<comment type="caution">
    <text evidence="2">The sequence shown here is derived from an EMBL/GenBank/DDBJ whole genome shotgun (WGS) entry which is preliminary data.</text>
</comment>
<dbReference type="Gene3D" id="1.20.1260.20">
    <property type="entry name" value="PPE superfamily"/>
    <property type="match status" value="1"/>
</dbReference>
<dbReference type="SUPFAM" id="SSF140459">
    <property type="entry name" value="PE/PPE dimer-like"/>
    <property type="match status" value="1"/>
</dbReference>
<dbReference type="AlphaFoldDB" id="A0A9X3A476"/>
<feature type="compositionally biased region" description="Low complexity" evidence="1">
    <location>
        <begin position="198"/>
        <end position="220"/>
    </location>
</feature>
<accession>A0A9X3A476</accession>